<organism evidence="1 2">
    <name type="scientific">Streptomyces europaeiscabiei</name>
    <dbReference type="NCBI Taxonomy" id="146819"/>
    <lineage>
        <taxon>Bacteria</taxon>
        <taxon>Bacillati</taxon>
        <taxon>Actinomycetota</taxon>
        <taxon>Actinomycetes</taxon>
        <taxon>Kitasatosporales</taxon>
        <taxon>Streptomycetaceae</taxon>
        <taxon>Streptomyces</taxon>
    </lineage>
</organism>
<reference evidence="1 2" key="1">
    <citation type="journal article" date="2023" name="Microb. Genom.">
        <title>Mesoterricola silvestris gen. nov., sp. nov., Mesoterricola sediminis sp. nov., Geothrix oryzae sp. nov., Geothrix edaphica sp. nov., Geothrix rubra sp. nov., and Geothrix limicola sp. nov., six novel members of Acidobacteriota isolated from soils.</title>
        <authorList>
            <person name="Weisberg A.J."/>
            <person name="Pearce E."/>
            <person name="Kramer C.G."/>
            <person name="Chang J.H."/>
            <person name="Clarke C.R."/>
        </authorList>
    </citation>
    <scope>NUCLEOTIDE SEQUENCE [LARGE SCALE GENOMIC DNA]</scope>
    <source>
        <strain evidence="1 2">ID09-01A</strain>
    </source>
</reference>
<evidence type="ECO:0000313" key="2">
    <source>
        <dbReference type="Proteomes" id="UP001271274"/>
    </source>
</evidence>
<accession>A0ABU4NA44</accession>
<dbReference type="EMBL" id="JARAYU010000002">
    <property type="protein sequence ID" value="MDX3699623.1"/>
    <property type="molecule type" value="Genomic_DNA"/>
</dbReference>
<name>A0ABU4NA44_9ACTN</name>
<keyword evidence="2" id="KW-1185">Reference proteome</keyword>
<evidence type="ECO:0000313" key="1">
    <source>
        <dbReference type="EMBL" id="MDX3699623.1"/>
    </source>
</evidence>
<sequence>MSEKPTNPGDARDLRQLLEAVLEAVTLPYDTPEHARRMETRADWVRATLKGALEEDPDGIGWNADFLRGRLAAEETEAAERAARRSVDRAFPTVAAFLAENRAGGEGK</sequence>
<proteinExistence type="predicted"/>
<dbReference type="RefSeq" id="WP_319061756.1">
    <property type="nucleotide sequence ID" value="NZ_JARAYT010000037.1"/>
</dbReference>
<dbReference type="Proteomes" id="UP001271274">
    <property type="component" value="Unassembled WGS sequence"/>
</dbReference>
<protein>
    <submittedName>
        <fullName evidence="1">Uncharacterized protein</fullName>
    </submittedName>
</protein>
<comment type="caution">
    <text evidence="1">The sequence shown here is derived from an EMBL/GenBank/DDBJ whole genome shotgun (WGS) entry which is preliminary data.</text>
</comment>
<gene>
    <name evidence="1" type="ORF">PV662_07600</name>
</gene>